<reference evidence="2" key="1">
    <citation type="submission" date="2012-02" db="EMBL/GenBank/DDBJ databases">
        <title>Complete sequence of chromosome of Methanomethylovorans hollandica DSM 15978.</title>
        <authorList>
            <person name="Lucas S."/>
            <person name="Copeland A."/>
            <person name="Lapidus A."/>
            <person name="Glavina del Rio T."/>
            <person name="Dalin E."/>
            <person name="Tice H."/>
            <person name="Bruce D."/>
            <person name="Goodwin L."/>
            <person name="Pitluck S."/>
            <person name="Peters L."/>
            <person name="Mikhailova N."/>
            <person name="Held B."/>
            <person name="Kyrpides N."/>
            <person name="Mavromatis K."/>
            <person name="Ivanova N."/>
            <person name="Brettin T."/>
            <person name="Detter J.C."/>
            <person name="Han C."/>
            <person name="Larimer F."/>
            <person name="Land M."/>
            <person name="Hauser L."/>
            <person name="Markowitz V."/>
            <person name="Cheng J.-F."/>
            <person name="Hugenholtz P."/>
            <person name="Woyke T."/>
            <person name="Wu D."/>
            <person name="Spring S."/>
            <person name="Schroeder M."/>
            <person name="Brambilla E."/>
            <person name="Klenk H.-P."/>
            <person name="Eisen J.A."/>
        </authorList>
    </citation>
    <scope>NUCLEOTIDE SEQUENCE [LARGE SCALE GENOMIC DNA]</scope>
    <source>
        <strain evidence="2">DSM 15978 / NBRC 107637 / DMS1</strain>
    </source>
</reference>
<accession>L0KWB3</accession>
<dbReference type="AlphaFoldDB" id="L0KWB3"/>
<name>L0KWB3_METHD</name>
<evidence type="ECO:0000313" key="2">
    <source>
        <dbReference type="Proteomes" id="UP000010866"/>
    </source>
</evidence>
<dbReference type="RefSeq" id="WP_015324587.1">
    <property type="nucleotide sequence ID" value="NC_019977.1"/>
</dbReference>
<dbReference type="EMBL" id="CP003362">
    <property type="protein sequence ID" value="AGB49421.1"/>
    <property type="molecule type" value="Genomic_DNA"/>
</dbReference>
<dbReference type="GeneID" id="14407000"/>
<dbReference type="STRING" id="867904.Metho_1191"/>
<dbReference type="KEGG" id="mhz:Metho_1191"/>
<evidence type="ECO:0000313" key="1">
    <source>
        <dbReference type="EMBL" id="AGB49421.1"/>
    </source>
</evidence>
<protein>
    <submittedName>
        <fullName evidence="1">Uncharacterized protein</fullName>
    </submittedName>
</protein>
<dbReference type="HOGENOM" id="CLU_2550266_0_0_2"/>
<gene>
    <name evidence="1" type="ordered locus">Metho_1191</name>
</gene>
<sequence length="82" mass="8764">MAGKRRCETKSISMDAITEENLDYILGSHYCNSLGASAFICAIINERAAELKLINRMEKAAEVVVPQGWYGGSSGIVAIAGV</sequence>
<organism evidence="1 2">
    <name type="scientific">Methanomethylovorans hollandica (strain DSM 15978 / NBRC 107637 / DMS1)</name>
    <dbReference type="NCBI Taxonomy" id="867904"/>
    <lineage>
        <taxon>Archaea</taxon>
        <taxon>Methanobacteriati</taxon>
        <taxon>Methanobacteriota</taxon>
        <taxon>Stenosarchaea group</taxon>
        <taxon>Methanomicrobia</taxon>
        <taxon>Methanosarcinales</taxon>
        <taxon>Methanosarcinaceae</taxon>
        <taxon>Methanomethylovorans</taxon>
    </lineage>
</organism>
<dbReference type="OrthoDB" id="378945at2157"/>
<proteinExistence type="predicted"/>
<keyword evidence="2" id="KW-1185">Reference proteome</keyword>
<dbReference type="Proteomes" id="UP000010866">
    <property type="component" value="Chromosome"/>
</dbReference>